<proteinExistence type="predicted"/>
<dbReference type="Proteomes" id="UP000279909">
    <property type="component" value="Unassembled WGS sequence"/>
</dbReference>
<reference evidence="1 2" key="1">
    <citation type="journal article" date="2014" name="Int. J. Syst. Evol. Microbiol.">
        <title>Lysinibacillus halotolerans sp. nov., isolated from saline-alkaline soil.</title>
        <authorList>
            <person name="Kong D."/>
            <person name="Wang Y."/>
            <person name="Zhao B."/>
            <person name="Li Y."/>
            <person name="Song J."/>
            <person name="Zhai Y."/>
            <person name="Zhang C."/>
            <person name="Wang H."/>
            <person name="Chen X."/>
            <person name="Zhao B."/>
            <person name="Ruan Z."/>
        </authorList>
    </citation>
    <scope>NUCLEOTIDE SEQUENCE [LARGE SCALE GENOMIC DNA]</scope>
    <source>
        <strain evidence="1 2">MCCC 1A12703</strain>
    </source>
</reference>
<organism evidence="1 2">
    <name type="scientific">Lysinibacillus halotolerans</name>
    <dbReference type="NCBI Taxonomy" id="1368476"/>
    <lineage>
        <taxon>Bacteria</taxon>
        <taxon>Bacillati</taxon>
        <taxon>Bacillota</taxon>
        <taxon>Bacilli</taxon>
        <taxon>Bacillales</taxon>
        <taxon>Bacillaceae</taxon>
        <taxon>Lysinibacillus</taxon>
    </lineage>
</organism>
<dbReference type="OrthoDB" id="2455618at2"/>
<evidence type="ECO:0000313" key="2">
    <source>
        <dbReference type="Proteomes" id="UP000279909"/>
    </source>
</evidence>
<accession>A0A3M8HCD3</accession>
<dbReference type="RefSeq" id="WP_122971411.1">
    <property type="nucleotide sequence ID" value="NZ_RHLQ01000010.1"/>
</dbReference>
<gene>
    <name evidence="1" type="ORF">EC501_06130</name>
</gene>
<sequence>MSTKVPMTNNALNLVELNDRMEEIVFNYIDTTQNWEKAYTNLDELVNSAVNHFNHYVKANGELPKENTYWVLYMNVVCKLLYFHTISHYHVQVNLGRDVKKEILNLLTVAANCIPDVHLEDHAEFLKEVTTSYENIELYNGKHGEFEKMIVAQNNRVIDCIKTFSTYSMNR</sequence>
<comment type="caution">
    <text evidence="1">The sequence shown here is derived from an EMBL/GenBank/DDBJ whole genome shotgun (WGS) entry which is preliminary data.</text>
</comment>
<protein>
    <submittedName>
        <fullName evidence="1">Uncharacterized protein</fullName>
    </submittedName>
</protein>
<dbReference type="EMBL" id="RHLQ01000010">
    <property type="protein sequence ID" value="RND00084.1"/>
    <property type="molecule type" value="Genomic_DNA"/>
</dbReference>
<dbReference type="AlphaFoldDB" id="A0A3M8HCD3"/>
<keyword evidence="2" id="KW-1185">Reference proteome</keyword>
<name>A0A3M8HCD3_9BACI</name>
<evidence type="ECO:0000313" key="1">
    <source>
        <dbReference type="EMBL" id="RND00084.1"/>
    </source>
</evidence>